<dbReference type="EMBL" id="CP002475">
    <property type="protein sequence ID" value="ADW07680.1"/>
    <property type="molecule type" value="Genomic_DNA"/>
</dbReference>
<gene>
    <name evidence="1" type="ordered locus">Sfla_6312</name>
</gene>
<proteinExistence type="predicted"/>
<protein>
    <submittedName>
        <fullName evidence="1">Uncharacterized protein</fullName>
    </submittedName>
</protein>
<sequence length="458" mass="49293">MPGTVRLNPTDEMLHAAADRLGSSRIVQVLWSFDRPVPRRTLEAEWHRLDQGRLSRRAAPSRIPGARRTWVRAHNTEELDTAARPVTVGTLMEWADREVRVPLPPGSNALWRLAAAPYGSGSVVSLTVPHFRCDGLGIFDAIASGGRPDRTVPEAAIASGGPPDRPVPDASSPLVDAVDVLRQAARAGVDTVRWLPRLLGSPAERAGLVAALRRPPAGPPVGGEPRFFTSLIVETNASAWEEQARARGGTVNSLFIEFAANLVRAAVRTDSPTPIEVGLPMTLRESKDDGRANALVVLPLTVQGGPPRYAGLRRTRDATRELLSRTGERGGTLVPETLWHLLPAGRAHRLLRPGAQQTDVVASNFGRTPDAVARFTGRSADGVAVRTMNVPGVVADRARIRASLCLVRTGDRMAVTVTGMPDHFGDGSSLARLVDEELSAWGLRADRWWGAGPTPHAW</sequence>
<dbReference type="Proteomes" id="UP000002066">
    <property type="component" value="Chromosome"/>
</dbReference>
<evidence type="ECO:0000313" key="1">
    <source>
        <dbReference type="EMBL" id="ADW07680.1"/>
    </source>
</evidence>
<dbReference type="KEGG" id="sfa:Sfla_6312"/>
<accession>A0A8D4BJD1</accession>
<reference evidence="1 2" key="1">
    <citation type="submission" date="2011-01" db="EMBL/GenBank/DDBJ databases">
        <title>Complete sequence of chromosome of Streptomyces flavogriseus ATCC 33331.</title>
        <authorList>
            <consortium name="US DOE Joint Genome Institute"/>
            <person name="Lucas S."/>
            <person name="Copeland A."/>
            <person name="Lapidus A."/>
            <person name="Cheng J.-F."/>
            <person name="Goodwin L."/>
            <person name="Pitluck S."/>
            <person name="Davenport K."/>
            <person name="Detter J.C."/>
            <person name="Han C."/>
            <person name="Tapia R."/>
            <person name="Land M."/>
            <person name="Hauser L."/>
            <person name="Kyrpides N."/>
            <person name="Ivanova N."/>
            <person name="Ovchinnikova G."/>
            <person name="Pagani I."/>
            <person name="Brumm P."/>
            <person name="Mead D."/>
            <person name="Woyke T."/>
        </authorList>
    </citation>
    <scope>NUCLEOTIDE SEQUENCE [LARGE SCALE GENOMIC DNA]</scope>
    <source>
        <strain evidence="2">ATCC 33331 / IAF-45CD</strain>
    </source>
</reference>
<organism evidence="1 2">
    <name type="scientific">Streptomyces pratensis (strain ATCC 33331 / IAF-45CD)</name>
    <dbReference type="NCBI Taxonomy" id="591167"/>
    <lineage>
        <taxon>Bacteria</taxon>
        <taxon>Bacillati</taxon>
        <taxon>Actinomycetota</taxon>
        <taxon>Actinomycetes</taxon>
        <taxon>Kitasatosporales</taxon>
        <taxon>Streptomycetaceae</taxon>
        <taxon>Streptomyces</taxon>
    </lineage>
</organism>
<evidence type="ECO:0000313" key="2">
    <source>
        <dbReference type="Proteomes" id="UP000002066"/>
    </source>
</evidence>
<dbReference type="AlphaFoldDB" id="A0A8D4BJD1"/>
<dbReference type="OrthoDB" id="4365416at2"/>
<name>A0A8D4BJD1_STRFA</name>